<dbReference type="AlphaFoldDB" id="A0A9P0BA02"/>
<evidence type="ECO:0000313" key="2">
    <source>
        <dbReference type="EMBL" id="CAH0560930.1"/>
    </source>
</evidence>
<feature type="signal peptide" evidence="1">
    <location>
        <begin position="1"/>
        <end position="17"/>
    </location>
</feature>
<name>A0A9P0BA02_BRAAE</name>
<dbReference type="EMBL" id="OV121138">
    <property type="protein sequence ID" value="CAH0560930.1"/>
    <property type="molecule type" value="Genomic_DNA"/>
</dbReference>
<protein>
    <submittedName>
        <fullName evidence="2">Uncharacterized protein</fullName>
    </submittedName>
</protein>
<reference evidence="2" key="1">
    <citation type="submission" date="2021-12" db="EMBL/GenBank/DDBJ databases">
        <authorList>
            <person name="King R."/>
        </authorList>
    </citation>
    <scope>NUCLEOTIDE SEQUENCE</scope>
</reference>
<organism evidence="2 3">
    <name type="scientific">Brassicogethes aeneus</name>
    <name type="common">Rape pollen beetle</name>
    <name type="synonym">Meligethes aeneus</name>
    <dbReference type="NCBI Taxonomy" id="1431903"/>
    <lineage>
        <taxon>Eukaryota</taxon>
        <taxon>Metazoa</taxon>
        <taxon>Ecdysozoa</taxon>
        <taxon>Arthropoda</taxon>
        <taxon>Hexapoda</taxon>
        <taxon>Insecta</taxon>
        <taxon>Pterygota</taxon>
        <taxon>Neoptera</taxon>
        <taxon>Endopterygota</taxon>
        <taxon>Coleoptera</taxon>
        <taxon>Polyphaga</taxon>
        <taxon>Cucujiformia</taxon>
        <taxon>Nitidulidae</taxon>
        <taxon>Meligethinae</taxon>
        <taxon>Brassicogethes</taxon>
    </lineage>
</organism>
<sequence length="292" mass="30705">MIKIFVTLAVLVAIVQSSPAPQNEQFPPLFTFNNGRVGVNFLGYKASAGLGGLLTGNAADGGLHASAETPHGQRAGAGLGGVVDGNGKTAGGLYAGATAGNGIYARSGIGGVVDETGSYGGSYASSSNGGLVKEVRKYKEKSVAPVTYQKEVHTVSAPAPAPAYIEKTIRVPTYVEKTVKVPLEQPVQVETKFKEEVRPGYIKVVQKVKTRPNKVHHHRKYVSYNSAAYPEPVPAPALGSRINVANHVAVSKSTNPEFYDNIFNIPISALGAVNKFLNGLQGSTTITKHVSY</sequence>
<keyword evidence="3" id="KW-1185">Reference proteome</keyword>
<feature type="chain" id="PRO_5040511986" evidence="1">
    <location>
        <begin position="18"/>
        <end position="292"/>
    </location>
</feature>
<proteinExistence type="predicted"/>
<keyword evidence="1" id="KW-0732">Signal</keyword>
<evidence type="ECO:0000256" key="1">
    <source>
        <dbReference type="SAM" id="SignalP"/>
    </source>
</evidence>
<dbReference type="Proteomes" id="UP001154078">
    <property type="component" value="Chromosome 7"/>
</dbReference>
<evidence type="ECO:0000313" key="3">
    <source>
        <dbReference type="Proteomes" id="UP001154078"/>
    </source>
</evidence>
<dbReference type="OrthoDB" id="7697912at2759"/>
<accession>A0A9P0BA02</accession>
<gene>
    <name evidence="2" type="ORF">MELIAE_LOCUS10598</name>
</gene>